<comment type="function">
    <text evidence="9">Catalyzes the synthesis of 5,6-dihydrouridine (D), a modified base found in the D-loop of most tRNAs, via the reduction of the C5-C6 double bond in target uridines. Specifically modifies U16 in tRNAs.</text>
</comment>
<dbReference type="InterPro" id="IPR042270">
    <property type="entry name" value="DusC_C"/>
</dbReference>
<dbReference type="Gene3D" id="1.20.225.30">
    <property type="entry name" value="Dihydrouridine synthase, C-terminal recognition domain"/>
    <property type="match status" value="1"/>
</dbReference>
<evidence type="ECO:0000256" key="10">
    <source>
        <dbReference type="PIRNR" id="PIRNR006621"/>
    </source>
</evidence>
<proteinExistence type="inferred from homology"/>
<dbReference type="STRING" id="62928.azo1522"/>
<keyword evidence="2 9" id="KW-0820">tRNA-binding</keyword>
<dbReference type="GO" id="GO:0000049">
    <property type="term" value="F:tRNA binding"/>
    <property type="evidence" value="ECO:0007669"/>
    <property type="project" value="UniProtKB-UniRule"/>
</dbReference>
<dbReference type="InterPro" id="IPR035587">
    <property type="entry name" value="DUS-like_FMN-bd"/>
</dbReference>
<evidence type="ECO:0000313" key="15">
    <source>
        <dbReference type="Proteomes" id="UP000002588"/>
    </source>
</evidence>
<evidence type="ECO:0000256" key="12">
    <source>
        <dbReference type="PIRSR" id="PIRSR006621-2"/>
    </source>
</evidence>
<feature type="binding site" evidence="9 12">
    <location>
        <position position="177"/>
    </location>
    <ligand>
        <name>FMN</name>
        <dbReference type="ChEBI" id="CHEBI:58210"/>
    </ligand>
</feature>
<keyword evidence="8 9" id="KW-0560">Oxidoreductase</keyword>
<evidence type="ECO:0000256" key="7">
    <source>
        <dbReference type="ARBA" id="ARBA00022884"/>
    </source>
</evidence>
<evidence type="ECO:0000256" key="4">
    <source>
        <dbReference type="ARBA" id="ARBA00022643"/>
    </source>
</evidence>
<dbReference type="PANTHER" id="PTHR11082:SF26">
    <property type="entry name" value="TRNA-DIHYDROURIDINE(16) SYNTHASE"/>
    <property type="match status" value="1"/>
</dbReference>
<dbReference type="HOGENOM" id="CLU_013299_0_4_4"/>
<keyword evidence="5 9" id="KW-0819">tRNA processing</keyword>
<protein>
    <recommendedName>
        <fullName evidence="9">tRNA-dihydrouridine(16) synthase</fullName>
        <ecNumber evidence="9">1.3.1.-</ecNumber>
    </recommendedName>
    <alternativeName>
        <fullName evidence="9">U16-specific dihydrouridine synthase</fullName>
        <shortName evidence="9">U16-specific Dus</shortName>
    </alternativeName>
    <alternativeName>
        <fullName evidence="9">tRNA-dihydrouridine synthase C</fullName>
    </alternativeName>
</protein>
<feature type="binding site" evidence="9 12">
    <location>
        <begin position="261"/>
        <end position="262"/>
    </location>
    <ligand>
        <name>FMN</name>
        <dbReference type="ChEBI" id="CHEBI:58210"/>
    </ligand>
</feature>
<keyword evidence="7 9" id="KW-0694">RNA-binding</keyword>
<feature type="site" description="Interacts with tRNA; defines subfamily-specific binding signature" evidence="9">
    <location>
        <position position="317"/>
    </location>
</feature>
<dbReference type="eggNOG" id="COG0042">
    <property type="taxonomic scope" value="Bacteria"/>
</dbReference>
<comment type="catalytic activity">
    <reaction evidence="9">
        <text>5,6-dihydrouridine(16) in tRNA + NAD(+) = uridine(16) in tRNA + NADH + H(+)</text>
        <dbReference type="Rhea" id="RHEA:53380"/>
        <dbReference type="Rhea" id="RHEA-COMP:13543"/>
        <dbReference type="Rhea" id="RHEA-COMP:13544"/>
        <dbReference type="ChEBI" id="CHEBI:15378"/>
        <dbReference type="ChEBI" id="CHEBI:57540"/>
        <dbReference type="ChEBI" id="CHEBI:57945"/>
        <dbReference type="ChEBI" id="CHEBI:65315"/>
        <dbReference type="ChEBI" id="CHEBI:74443"/>
    </reaction>
</comment>
<comment type="cofactor">
    <cofactor evidence="1 9 10 12">
        <name>FMN</name>
        <dbReference type="ChEBI" id="CHEBI:58210"/>
    </cofactor>
</comment>
<dbReference type="SUPFAM" id="SSF51395">
    <property type="entry name" value="FMN-linked oxidoreductases"/>
    <property type="match status" value="1"/>
</dbReference>
<evidence type="ECO:0000256" key="9">
    <source>
        <dbReference type="HAMAP-Rule" id="MF_02043"/>
    </source>
</evidence>
<dbReference type="PANTHER" id="PTHR11082">
    <property type="entry name" value="TRNA-DIHYDROURIDINE SYNTHASE"/>
    <property type="match status" value="1"/>
</dbReference>
<dbReference type="EMBL" id="AM406670">
    <property type="protein sequence ID" value="CAL94139.1"/>
    <property type="molecule type" value="Genomic_DNA"/>
</dbReference>
<reference evidence="14 15" key="1">
    <citation type="journal article" date="2006" name="Nat. Biotechnol.">
        <title>Complete genome of the mutualistic, N2-fixing grass endophyte Azoarcus sp. strain BH72.</title>
        <authorList>
            <person name="Krause A."/>
            <person name="Ramakumar A."/>
            <person name="Bartels D."/>
            <person name="Battistoni F."/>
            <person name="Bekel T."/>
            <person name="Boch J."/>
            <person name="Boehm M."/>
            <person name="Friedrich F."/>
            <person name="Hurek T."/>
            <person name="Krause L."/>
            <person name="Linke B."/>
            <person name="McHardy A.C."/>
            <person name="Sarkar A."/>
            <person name="Schneiker S."/>
            <person name="Syed A.A."/>
            <person name="Thauer R."/>
            <person name="Vorhoelter F.-J."/>
            <person name="Weidner S."/>
            <person name="Puehler A."/>
            <person name="Reinhold-Hurek B."/>
            <person name="Kaiser O."/>
            <person name="Goesmann A."/>
        </authorList>
    </citation>
    <scope>NUCLEOTIDE SEQUENCE [LARGE SCALE GENOMIC DNA]</scope>
    <source>
        <strain evidence="14 15">BH72</strain>
    </source>
</reference>
<feature type="site" description="Interacts with tRNA; defines subfamily-specific binding signature" evidence="9">
    <location>
        <position position="340"/>
    </location>
</feature>
<keyword evidence="3 9" id="KW-0285">Flavoprotein</keyword>
<accession>A1K5N4</accession>
<sequence>MWKTRDYPRVGALPQGCWRWPRNDALQSRVFPFPEAPILRLLLAPMEGLLDDVLRAVLTRDTRYDCAVTEFVRVSGVMLPPRTYRRIAPELDNGSRTVGGTPLRVQLLGSDPALLAANAAVLARLAPTAVDLNFGCPAPTVNRHRGGAALLDEPELLHEIACSVRAALPPEMPLTAKMRLGIADAGRALDCARALADGGIAELVVHARTKQQGYRPPAHWEWVGRIASEVQVPVVANGEVWSAADWRRCRAVSGVADVMLGRGAVADPFLAGRIRRGELEPPEPAVRAEEWAAVLDLLGDFRVRVRAKLRAAFVPGRIKQWLNLLRRSYPQAESLFAEIRTLRHLAEIDPVLAAHGVPMAAALRAA</sequence>
<dbReference type="Pfam" id="PF01207">
    <property type="entry name" value="Dus"/>
    <property type="match status" value="1"/>
</dbReference>
<dbReference type="KEGG" id="azo:azo1522"/>
<comment type="similarity">
    <text evidence="9">Belongs to the Dus family. DusC subfamily.</text>
</comment>
<feature type="binding site" evidence="9 12">
    <location>
        <position position="106"/>
    </location>
    <ligand>
        <name>FMN</name>
        <dbReference type="ChEBI" id="CHEBI:58210"/>
    </ligand>
</feature>
<gene>
    <name evidence="9" type="primary">dusC</name>
    <name evidence="14" type="ordered locus">azo1522</name>
</gene>
<evidence type="ECO:0000256" key="8">
    <source>
        <dbReference type="ARBA" id="ARBA00023002"/>
    </source>
</evidence>
<evidence type="ECO:0000256" key="3">
    <source>
        <dbReference type="ARBA" id="ARBA00022630"/>
    </source>
</evidence>
<dbReference type="GO" id="GO:0010181">
    <property type="term" value="F:FMN binding"/>
    <property type="evidence" value="ECO:0007669"/>
    <property type="project" value="UniProtKB-UniRule"/>
</dbReference>
<keyword evidence="15" id="KW-1185">Reference proteome</keyword>
<organism evidence="14 15">
    <name type="scientific">Azoarcus sp. (strain BH72)</name>
    <dbReference type="NCBI Taxonomy" id="418699"/>
    <lineage>
        <taxon>Bacteria</taxon>
        <taxon>Pseudomonadati</taxon>
        <taxon>Pseudomonadota</taxon>
        <taxon>Betaproteobacteria</taxon>
        <taxon>Rhodocyclales</taxon>
        <taxon>Zoogloeaceae</taxon>
        <taxon>Azoarcus</taxon>
    </lineage>
</organism>
<comment type="similarity">
    <text evidence="10">Belongs to the dus family.</text>
</comment>
<feature type="site" description="Interacts with tRNA; defines subfamily-specific binding signature" evidence="9">
    <location>
        <position position="73"/>
    </location>
</feature>
<dbReference type="PIRSF" id="PIRSF006621">
    <property type="entry name" value="Dus"/>
    <property type="match status" value="1"/>
</dbReference>
<comment type="catalytic activity">
    <reaction evidence="9">
        <text>5,6-dihydrouridine(16) in tRNA + NADP(+) = uridine(16) in tRNA + NADPH + H(+)</text>
        <dbReference type="Rhea" id="RHEA:53376"/>
        <dbReference type="Rhea" id="RHEA-COMP:13543"/>
        <dbReference type="Rhea" id="RHEA-COMP:13544"/>
        <dbReference type="ChEBI" id="CHEBI:15378"/>
        <dbReference type="ChEBI" id="CHEBI:57783"/>
        <dbReference type="ChEBI" id="CHEBI:58349"/>
        <dbReference type="ChEBI" id="CHEBI:65315"/>
        <dbReference type="ChEBI" id="CHEBI:74443"/>
    </reaction>
</comment>
<feature type="domain" description="DUS-like FMN-binding" evidence="13">
    <location>
        <begin position="42"/>
        <end position="287"/>
    </location>
</feature>
<evidence type="ECO:0000259" key="13">
    <source>
        <dbReference type="Pfam" id="PF01207"/>
    </source>
</evidence>
<evidence type="ECO:0000313" key="14">
    <source>
        <dbReference type="EMBL" id="CAL94139.1"/>
    </source>
</evidence>
<name>A1K5N4_AZOSB</name>
<dbReference type="InterPro" id="IPR032886">
    <property type="entry name" value="DusC"/>
</dbReference>
<dbReference type="GO" id="GO:0102262">
    <property type="term" value="F:tRNA-dihydrouridine16 synthase activity"/>
    <property type="evidence" value="ECO:0007669"/>
    <property type="project" value="RHEA"/>
</dbReference>
<dbReference type="InterPro" id="IPR001269">
    <property type="entry name" value="DUS_fam"/>
</dbReference>
<dbReference type="AlphaFoldDB" id="A1K5N4"/>
<dbReference type="Gene3D" id="3.20.20.70">
    <property type="entry name" value="Aldolase class I"/>
    <property type="match status" value="1"/>
</dbReference>
<dbReference type="EC" id="1.3.1.-" evidence="9"/>
<dbReference type="CDD" id="cd02801">
    <property type="entry name" value="DUS_like_FMN"/>
    <property type="match status" value="1"/>
</dbReference>
<evidence type="ECO:0000256" key="11">
    <source>
        <dbReference type="PIRSR" id="PIRSR006621-1"/>
    </source>
</evidence>
<evidence type="ECO:0000256" key="1">
    <source>
        <dbReference type="ARBA" id="ARBA00001917"/>
    </source>
</evidence>
<evidence type="ECO:0000256" key="5">
    <source>
        <dbReference type="ARBA" id="ARBA00022694"/>
    </source>
</evidence>
<evidence type="ECO:0000256" key="6">
    <source>
        <dbReference type="ARBA" id="ARBA00022857"/>
    </source>
</evidence>
<dbReference type="InterPro" id="IPR018517">
    <property type="entry name" value="tRNA_hU_synthase_CS"/>
</dbReference>
<feature type="site" description="Interacts with tRNA" evidence="9">
    <location>
        <position position="214"/>
    </location>
</feature>
<feature type="site" description="Interacts with tRNA; defines subfamily-specific binding signature" evidence="9">
    <location>
        <position position="319"/>
    </location>
</feature>
<feature type="active site" description="Proton donor" evidence="9 11">
    <location>
        <position position="136"/>
    </location>
</feature>
<dbReference type="HAMAP" id="MF_02043">
    <property type="entry name" value="DusC_subfam"/>
    <property type="match status" value="1"/>
</dbReference>
<feature type="binding site" evidence="9">
    <location>
        <begin position="237"/>
        <end position="239"/>
    </location>
    <ligand>
        <name>FMN</name>
        <dbReference type="ChEBI" id="CHEBI:58210"/>
    </ligand>
</feature>
<evidence type="ECO:0000256" key="2">
    <source>
        <dbReference type="ARBA" id="ARBA00022555"/>
    </source>
</evidence>
<keyword evidence="6 9" id="KW-0521">NADP</keyword>
<feature type="site" description="Interacts with tRNA" evidence="9">
    <location>
        <position position="133"/>
    </location>
</feature>
<dbReference type="PROSITE" id="PS01136">
    <property type="entry name" value="UPF0034"/>
    <property type="match status" value="1"/>
</dbReference>
<dbReference type="InterPro" id="IPR013785">
    <property type="entry name" value="Aldolase_TIM"/>
</dbReference>
<dbReference type="Proteomes" id="UP000002588">
    <property type="component" value="Chromosome"/>
</dbReference>
<dbReference type="GO" id="GO:0050660">
    <property type="term" value="F:flavin adenine dinucleotide binding"/>
    <property type="evidence" value="ECO:0007669"/>
    <property type="project" value="InterPro"/>
</dbReference>
<comment type="caution">
    <text evidence="9">Lacks conserved residue(s) required for the propagation of feature annotation.</text>
</comment>
<keyword evidence="4 9" id="KW-0288">FMN</keyword>
<feature type="binding site" evidence="12">
    <location>
        <position position="206"/>
    </location>
    <ligand>
        <name>FMN</name>
        <dbReference type="ChEBI" id="CHEBI:58210"/>
    </ligand>
</feature>
<keyword evidence="12" id="KW-0547">Nucleotide-binding</keyword>